<organism evidence="1 2">
    <name type="scientific">Cladonia borealis</name>
    <dbReference type="NCBI Taxonomy" id="184061"/>
    <lineage>
        <taxon>Eukaryota</taxon>
        <taxon>Fungi</taxon>
        <taxon>Dikarya</taxon>
        <taxon>Ascomycota</taxon>
        <taxon>Pezizomycotina</taxon>
        <taxon>Lecanoromycetes</taxon>
        <taxon>OSLEUM clade</taxon>
        <taxon>Lecanoromycetidae</taxon>
        <taxon>Lecanorales</taxon>
        <taxon>Lecanorineae</taxon>
        <taxon>Cladoniaceae</taxon>
        <taxon>Cladonia</taxon>
    </lineage>
</organism>
<name>A0AA39QYB1_9LECA</name>
<comment type="caution">
    <text evidence="1">The sequence shown here is derived from an EMBL/GenBank/DDBJ whole genome shotgun (WGS) entry which is preliminary data.</text>
</comment>
<accession>A0AA39QYB1</accession>
<protein>
    <submittedName>
        <fullName evidence="1">Uncharacterized protein</fullName>
    </submittedName>
</protein>
<reference evidence="1" key="1">
    <citation type="submission" date="2023-03" db="EMBL/GenBank/DDBJ databases">
        <title>Complete genome of Cladonia borealis.</title>
        <authorList>
            <person name="Park H."/>
        </authorList>
    </citation>
    <scope>NUCLEOTIDE SEQUENCE</scope>
    <source>
        <strain evidence="1">ANT050790</strain>
    </source>
</reference>
<evidence type="ECO:0000313" key="2">
    <source>
        <dbReference type="Proteomes" id="UP001166286"/>
    </source>
</evidence>
<keyword evidence="2" id="KW-1185">Reference proteome</keyword>
<dbReference type="Proteomes" id="UP001166286">
    <property type="component" value="Unassembled WGS sequence"/>
</dbReference>
<evidence type="ECO:0000313" key="1">
    <source>
        <dbReference type="EMBL" id="KAK0510051.1"/>
    </source>
</evidence>
<dbReference type="AlphaFoldDB" id="A0AA39QYB1"/>
<proteinExistence type="predicted"/>
<dbReference type="EMBL" id="JAFEKC020000017">
    <property type="protein sequence ID" value="KAK0510051.1"/>
    <property type="molecule type" value="Genomic_DNA"/>
</dbReference>
<gene>
    <name evidence="1" type="ORF">JMJ35_007445</name>
</gene>
<sequence length="237" mass="27408">MPPFVNHLLLNKPDRNWDKTLSITSPSPSFSTPFILPEIDEAFLLKSARGESNWAAHNINVCGGNAEGLRALIDNKSYWQTEALHYTALLHKHLHQVTDVVAYWQQEAARQKEALALRLALTKHHADDHPGDMGTPVQHDEDADDIPEKRETLYYTEILHKHLDQAVDAASYWKKEASYQRETLTQWVPSFKDGGDSLRYGIDQLEYWREESRYLSGISQKMVEYHTREYELMKSND</sequence>